<organism evidence="2 3">
    <name type="scientific">Empedobacter brevis NBRC 14943 = ATCC 43319</name>
    <dbReference type="NCBI Taxonomy" id="1218108"/>
    <lineage>
        <taxon>Bacteria</taxon>
        <taxon>Pseudomonadati</taxon>
        <taxon>Bacteroidota</taxon>
        <taxon>Flavobacteriia</taxon>
        <taxon>Flavobacteriales</taxon>
        <taxon>Weeksellaceae</taxon>
        <taxon>Empedobacter</taxon>
    </lineage>
</organism>
<sequence>MASLKIFSQSQIIPLKTPLAELPEGAYLKDVNNELNQFVGTWTYTEGSKKYTINFKKLIKEEFNWGPHYYKDMLIGGYKLEVNNQIIYNSILTLYEYYEAPLRGIGFVKNQNKYIITFEDPLNCDISGNVKIEKDPSNINQLIWKMYREFEMNPNFEKCPYLHNIDETSTFGDTMSLPYEMILTKFTDSTQKIE</sequence>
<evidence type="ECO:0000313" key="2">
    <source>
        <dbReference type="EMBL" id="GEM53659.1"/>
    </source>
</evidence>
<dbReference type="AlphaFoldDB" id="A0A511NLI3"/>
<comment type="caution">
    <text evidence="2">The sequence shown here is derived from an EMBL/GenBank/DDBJ whole genome shotgun (WGS) entry which is preliminary data.</text>
</comment>
<keyword evidence="3" id="KW-1185">Reference proteome</keyword>
<accession>A0A511NLI3</accession>
<dbReference type="EMBL" id="BJXC01000036">
    <property type="protein sequence ID" value="GEM53659.1"/>
    <property type="molecule type" value="Genomic_DNA"/>
</dbReference>
<protein>
    <recommendedName>
        <fullName evidence="1">DUF6705 domain-containing protein</fullName>
    </recommendedName>
</protein>
<name>A0A511NLI3_9FLAO</name>
<evidence type="ECO:0000313" key="3">
    <source>
        <dbReference type="Proteomes" id="UP000321245"/>
    </source>
</evidence>
<evidence type="ECO:0000259" key="1">
    <source>
        <dbReference type="Pfam" id="PF20448"/>
    </source>
</evidence>
<dbReference type="Proteomes" id="UP000321245">
    <property type="component" value="Unassembled WGS sequence"/>
</dbReference>
<gene>
    <name evidence="2" type="ORF">EB1_34490</name>
</gene>
<feature type="domain" description="DUF6705" evidence="1">
    <location>
        <begin position="2"/>
        <end position="122"/>
    </location>
</feature>
<dbReference type="Pfam" id="PF20448">
    <property type="entry name" value="DUF6705"/>
    <property type="match status" value="1"/>
</dbReference>
<dbReference type="InterPro" id="IPR046551">
    <property type="entry name" value="DUF6705"/>
</dbReference>
<dbReference type="STRING" id="1218108.GCA_000382425_00655"/>
<proteinExistence type="predicted"/>
<reference evidence="2 3" key="1">
    <citation type="submission" date="2019-07" db="EMBL/GenBank/DDBJ databases">
        <title>Whole genome shotgun sequence of Empedobacter brevis NBRC 14943.</title>
        <authorList>
            <person name="Hosoyama A."/>
            <person name="Uohara A."/>
            <person name="Ohji S."/>
            <person name="Ichikawa N."/>
        </authorList>
    </citation>
    <scope>NUCLEOTIDE SEQUENCE [LARGE SCALE GENOMIC DNA]</scope>
    <source>
        <strain evidence="2 3">NBRC 14943</strain>
    </source>
</reference>